<feature type="compositionally biased region" description="Basic and acidic residues" evidence="6">
    <location>
        <begin position="83"/>
        <end position="101"/>
    </location>
</feature>
<dbReference type="PANTHER" id="PTHR10459">
    <property type="entry name" value="DNA LIGASE"/>
    <property type="match status" value="1"/>
</dbReference>
<dbReference type="EC" id="2.4.2.30" evidence="1"/>
<dbReference type="CDD" id="cd07997">
    <property type="entry name" value="WGR_PARP"/>
    <property type="match status" value="1"/>
</dbReference>
<dbReference type="GO" id="GO:0003950">
    <property type="term" value="F:NAD+ poly-ADP-ribosyltransferase activity"/>
    <property type="evidence" value="ECO:0007669"/>
    <property type="project" value="UniProtKB-EC"/>
</dbReference>
<feature type="domain" description="WGR" evidence="8">
    <location>
        <begin position="153"/>
        <end position="250"/>
    </location>
</feature>
<dbReference type="Gene3D" id="1.20.142.10">
    <property type="entry name" value="Poly(ADP-ribose) polymerase, regulatory domain"/>
    <property type="match status" value="1"/>
</dbReference>
<evidence type="ECO:0000256" key="1">
    <source>
        <dbReference type="ARBA" id="ARBA00012020"/>
    </source>
</evidence>
<dbReference type="PROSITE" id="PS51060">
    <property type="entry name" value="PARP_ALPHA_HD"/>
    <property type="match status" value="1"/>
</dbReference>
<dbReference type="WBParaSite" id="PTRK_0000584300.1">
    <property type="protein sequence ID" value="PTRK_0000584300.1"/>
    <property type="gene ID" value="PTRK_0000584300"/>
</dbReference>
<comment type="catalytic activity">
    <reaction evidence="5">
        <text>NAD(+) + (ADP-D-ribosyl)n-acceptor = nicotinamide + (ADP-D-ribosyl)n+1-acceptor + H(+).</text>
        <dbReference type="EC" id="2.4.2.30"/>
    </reaction>
</comment>
<evidence type="ECO:0000313" key="10">
    <source>
        <dbReference type="WBParaSite" id="PTRK_0000584300.1"/>
    </source>
</evidence>
<evidence type="ECO:0000256" key="5">
    <source>
        <dbReference type="ARBA" id="ARBA00033987"/>
    </source>
</evidence>
<keyword evidence="4" id="KW-0520">NAD</keyword>
<dbReference type="PROSITE" id="PS51977">
    <property type="entry name" value="WGR"/>
    <property type="match status" value="1"/>
</dbReference>
<evidence type="ECO:0000256" key="2">
    <source>
        <dbReference type="ARBA" id="ARBA00022676"/>
    </source>
</evidence>
<keyword evidence="3" id="KW-0808">Transferase</keyword>
<keyword evidence="2" id="KW-0328">Glycosyltransferase</keyword>
<evidence type="ECO:0000256" key="6">
    <source>
        <dbReference type="SAM" id="MobiDB-lite"/>
    </source>
</evidence>
<organism evidence="9 10">
    <name type="scientific">Parastrongyloides trichosuri</name>
    <name type="common">Possum-specific nematode worm</name>
    <dbReference type="NCBI Taxonomy" id="131310"/>
    <lineage>
        <taxon>Eukaryota</taxon>
        <taxon>Metazoa</taxon>
        <taxon>Ecdysozoa</taxon>
        <taxon>Nematoda</taxon>
        <taxon>Chromadorea</taxon>
        <taxon>Rhabditida</taxon>
        <taxon>Tylenchina</taxon>
        <taxon>Panagrolaimomorpha</taxon>
        <taxon>Strongyloidoidea</taxon>
        <taxon>Strongyloididae</taxon>
        <taxon>Parastrongyloides</taxon>
    </lineage>
</organism>
<accession>A0A0N4ZE08</accession>
<keyword evidence="9" id="KW-1185">Reference proteome</keyword>
<feature type="compositionally biased region" description="Basic and acidic residues" evidence="6">
    <location>
        <begin position="115"/>
        <end position="127"/>
    </location>
</feature>
<feature type="region of interest" description="Disordered" evidence="6">
    <location>
        <begin position="1"/>
        <end position="127"/>
    </location>
</feature>
<reference evidence="10" key="1">
    <citation type="submission" date="2017-02" db="UniProtKB">
        <authorList>
            <consortium name="WormBaseParasite"/>
        </authorList>
    </citation>
    <scope>IDENTIFICATION</scope>
</reference>
<evidence type="ECO:0000313" key="9">
    <source>
        <dbReference type="Proteomes" id="UP000038045"/>
    </source>
</evidence>
<dbReference type="InterPro" id="IPR050800">
    <property type="entry name" value="ARTD/PARP"/>
</dbReference>
<feature type="domain" description="PARP alpha-helical" evidence="7">
    <location>
        <begin position="275"/>
        <end position="342"/>
    </location>
</feature>
<name>A0A0N4ZE08_PARTI</name>
<dbReference type="Pfam" id="PF05406">
    <property type="entry name" value="WGR"/>
    <property type="match status" value="1"/>
</dbReference>
<dbReference type="GO" id="GO:1990404">
    <property type="term" value="F:NAD+-protein mono-ADP-ribosyltransferase activity"/>
    <property type="evidence" value="ECO:0007669"/>
    <property type="project" value="TreeGrafter"/>
</dbReference>
<dbReference type="GO" id="GO:0005730">
    <property type="term" value="C:nucleolus"/>
    <property type="evidence" value="ECO:0007669"/>
    <property type="project" value="TreeGrafter"/>
</dbReference>
<dbReference type="GO" id="GO:0006302">
    <property type="term" value="P:double-strand break repair"/>
    <property type="evidence" value="ECO:0007669"/>
    <property type="project" value="TreeGrafter"/>
</dbReference>
<dbReference type="SUPFAM" id="SSF47587">
    <property type="entry name" value="Domain of poly(ADP-ribose) polymerase"/>
    <property type="match status" value="1"/>
</dbReference>
<dbReference type="Proteomes" id="UP000038045">
    <property type="component" value="Unplaced"/>
</dbReference>
<dbReference type="InterPro" id="IPR036616">
    <property type="entry name" value="Poly(ADP-ribose)pol_reg_dom_sf"/>
</dbReference>
<feature type="compositionally biased region" description="Basic residues" evidence="6">
    <location>
        <begin position="49"/>
        <end position="64"/>
    </location>
</feature>
<dbReference type="SMART" id="SM00773">
    <property type="entry name" value="WGR"/>
    <property type="match status" value="1"/>
</dbReference>
<dbReference type="PANTHER" id="PTHR10459:SF60">
    <property type="entry name" value="POLY [ADP-RIBOSE] POLYMERASE 2"/>
    <property type="match status" value="1"/>
</dbReference>
<evidence type="ECO:0000256" key="3">
    <source>
        <dbReference type="ARBA" id="ARBA00022679"/>
    </source>
</evidence>
<evidence type="ECO:0000259" key="8">
    <source>
        <dbReference type="PROSITE" id="PS51977"/>
    </source>
</evidence>
<feature type="compositionally biased region" description="Basic residues" evidence="6">
    <location>
        <begin position="103"/>
        <end position="114"/>
    </location>
</feature>
<dbReference type="AlphaFoldDB" id="A0A0N4ZE08"/>
<proteinExistence type="predicted"/>
<dbReference type="GO" id="GO:0070212">
    <property type="term" value="P:protein poly-ADP-ribosylation"/>
    <property type="evidence" value="ECO:0007669"/>
    <property type="project" value="TreeGrafter"/>
</dbReference>
<dbReference type="InterPro" id="IPR008893">
    <property type="entry name" value="WGR_domain"/>
</dbReference>
<dbReference type="STRING" id="131310.A0A0N4ZE08"/>
<protein>
    <recommendedName>
        <fullName evidence="1">NAD(+) ADP-ribosyltransferase</fullName>
        <ecNumber evidence="1">2.4.2.30</ecNumber>
    </recommendedName>
</protein>
<sequence>MSSTGYSTRSKAKKIASDMSTSENADENMDVDVKQEATSTGEKENNKKGNGKKNGKTTNRKGRSKKDESLKIEDADPSSITDQVKEEEKDEEKEPTPEVKTKTVTKKVGRRGKKKNDNNDIESKINEKKPKLEEEVKKKVRMPLDSYLDLPGAWEVCEDDKMGPYSVTLNQTNVTANNNKFFVLQVISNASTNEYMTYIRWGRVGFKGQIIFEHGNKERVIEAFCKKFKDKTGHTYIGSNIEYVKKPGKYFPIEMKGEEVKSEDEANEEEKKIPDSKLEANVKRVMEIICSLKLMNQTLKSLNIDLDKMPLGKLSKKQITIGYECLKEIEKSIDSKDKDFNC</sequence>
<dbReference type="InterPro" id="IPR004102">
    <property type="entry name" value="Poly(ADP-ribose)pol_reg_dom"/>
</dbReference>
<feature type="compositionally biased region" description="Basic and acidic residues" evidence="6">
    <location>
        <begin position="31"/>
        <end position="47"/>
    </location>
</feature>
<evidence type="ECO:0000256" key="4">
    <source>
        <dbReference type="ARBA" id="ARBA00023027"/>
    </source>
</evidence>
<dbReference type="SUPFAM" id="SSF142921">
    <property type="entry name" value="WGR domain-like"/>
    <property type="match status" value="1"/>
</dbReference>
<evidence type="ECO:0000259" key="7">
    <source>
        <dbReference type="PROSITE" id="PS51060"/>
    </source>
</evidence>
<dbReference type="Pfam" id="PF02877">
    <property type="entry name" value="PARP_reg"/>
    <property type="match status" value="1"/>
</dbReference>
<dbReference type="InterPro" id="IPR036930">
    <property type="entry name" value="WGR_dom_sf"/>
</dbReference>
<feature type="compositionally biased region" description="Basic and acidic residues" evidence="6">
    <location>
        <begin position="65"/>
        <end position="74"/>
    </location>
</feature>